<dbReference type="EMBL" id="AQQV01000001">
    <property type="protein sequence ID" value="ORE89511.1"/>
    <property type="molecule type" value="Genomic_DNA"/>
</dbReference>
<evidence type="ECO:0000259" key="9">
    <source>
        <dbReference type="PROSITE" id="PS50893"/>
    </source>
</evidence>
<dbReference type="InterPro" id="IPR039421">
    <property type="entry name" value="Type_1_exporter"/>
</dbReference>
<keyword evidence="5" id="KW-0067">ATP-binding</keyword>
<feature type="domain" description="ABC transporter" evidence="9">
    <location>
        <begin position="320"/>
        <end position="554"/>
    </location>
</feature>
<feature type="transmembrane region" description="Helical" evidence="8">
    <location>
        <begin position="35"/>
        <end position="56"/>
    </location>
</feature>
<evidence type="ECO:0000256" key="4">
    <source>
        <dbReference type="ARBA" id="ARBA00022741"/>
    </source>
</evidence>
<comment type="caution">
    <text evidence="11">The sequence shown here is derived from an EMBL/GenBank/DDBJ whole genome shotgun (WGS) entry which is preliminary data.</text>
</comment>
<dbReference type="GO" id="GO:0016887">
    <property type="term" value="F:ATP hydrolysis activity"/>
    <property type="evidence" value="ECO:0007669"/>
    <property type="project" value="InterPro"/>
</dbReference>
<keyword evidence="12" id="KW-1185">Reference proteome</keyword>
<dbReference type="PANTHER" id="PTHR24221:SF402">
    <property type="entry name" value="IRON-SULFUR CLUSTERS TRANSPORTER ABCB7, MITOCHONDRIAL"/>
    <property type="match status" value="1"/>
</dbReference>
<dbReference type="Pfam" id="PF00005">
    <property type="entry name" value="ABC_tran"/>
    <property type="match status" value="1"/>
</dbReference>
<keyword evidence="4" id="KW-0547">Nucleotide-binding</keyword>
<keyword evidence="3 8" id="KW-0812">Transmembrane</keyword>
<dbReference type="PROSITE" id="PS00211">
    <property type="entry name" value="ABC_TRANSPORTER_1"/>
    <property type="match status" value="1"/>
</dbReference>
<dbReference type="Gene3D" id="1.20.1560.10">
    <property type="entry name" value="ABC transporter type 1, transmembrane domain"/>
    <property type="match status" value="1"/>
</dbReference>
<feature type="transmembrane region" description="Helical" evidence="8">
    <location>
        <begin position="141"/>
        <end position="164"/>
    </location>
</feature>
<evidence type="ECO:0000256" key="5">
    <source>
        <dbReference type="ARBA" id="ARBA00022840"/>
    </source>
</evidence>
<dbReference type="CDD" id="cd18582">
    <property type="entry name" value="ABC_6TM_ATM1_ABCB7"/>
    <property type="match status" value="1"/>
</dbReference>
<dbReference type="SMART" id="SM00382">
    <property type="entry name" value="AAA"/>
    <property type="match status" value="1"/>
</dbReference>
<feature type="transmembrane region" description="Helical" evidence="8">
    <location>
        <begin position="229"/>
        <end position="251"/>
    </location>
</feature>
<name>A0A1Y1SJQ4_9GAMM</name>
<keyword evidence="6 8" id="KW-1133">Transmembrane helix</keyword>
<feature type="transmembrane region" description="Helical" evidence="8">
    <location>
        <begin position="112"/>
        <end position="135"/>
    </location>
</feature>
<organism evidence="11 12">
    <name type="scientific">Oceanococcus atlanticus</name>
    <dbReference type="NCBI Taxonomy" id="1317117"/>
    <lineage>
        <taxon>Bacteria</taxon>
        <taxon>Pseudomonadati</taxon>
        <taxon>Pseudomonadota</taxon>
        <taxon>Gammaproteobacteria</taxon>
        <taxon>Chromatiales</taxon>
        <taxon>Oceanococcaceae</taxon>
        <taxon>Oceanococcus</taxon>
    </lineage>
</organism>
<dbReference type="InterPro" id="IPR036640">
    <property type="entry name" value="ABC1_TM_sf"/>
</dbReference>
<dbReference type="Proteomes" id="UP000192342">
    <property type="component" value="Unassembled WGS sequence"/>
</dbReference>
<reference evidence="11 12" key="1">
    <citation type="submission" date="2013-04" db="EMBL/GenBank/DDBJ databases">
        <title>Oceanococcus atlanticus 22II-S10r2 Genome Sequencing.</title>
        <authorList>
            <person name="Lai Q."/>
            <person name="Li G."/>
            <person name="Shao Z."/>
        </authorList>
    </citation>
    <scope>NUCLEOTIDE SEQUENCE [LARGE SCALE GENOMIC DNA]</scope>
    <source>
        <strain evidence="11 12">22II-S10r2</strain>
    </source>
</reference>
<dbReference type="GO" id="GO:0006879">
    <property type="term" value="P:intracellular iron ion homeostasis"/>
    <property type="evidence" value="ECO:0007669"/>
    <property type="project" value="TreeGrafter"/>
</dbReference>
<evidence type="ECO:0000256" key="6">
    <source>
        <dbReference type="ARBA" id="ARBA00022989"/>
    </source>
</evidence>
<dbReference type="InterPro" id="IPR003439">
    <property type="entry name" value="ABC_transporter-like_ATP-bd"/>
</dbReference>
<comment type="subcellular location">
    <subcellularLocation>
        <location evidence="1">Cell membrane</location>
        <topology evidence="1">Multi-pass membrane protein</topology>
    </subcellularLocation>
</comment>
<dbReference type="GO" id="GO:0005524">
    <property type="term" value="F:ATP binding"/>
    <property type="evidence" value="ECO:0007669"/>
    <property type="project" value="UniProtKB-KW"/>
</dbReference>
<protein>
    <submittedName>
        <fullName evidence="11">ABC transporter</fullName>
    </submittedName>
</protein>
<evidence type="ECO:0000256" key="1">
    <source>
        <dbReference type="ARBA" id="ARBA00004651"/>
    </source>
</evidence>
<dbReference type="InterPro" id="IPR003593">
    <property type="entry name" value="AAA+_ATPase"/>
</dbReference>
<evidence type="ECO:0000256" key="2">
    <source>
        <dbReference type="ARBA" id="ARBA00022448"/>
    </source>
</evidence>
<feature type="domain" description="ABC transmembrane type-1" evidence="10">
    <location>
        <begin position="1"/>
        <end position="286"/>
    </location>
</feature>
<dbReference type="InterPro" id="IPR027417">
    <property type="entry name" value="P-loop_NTPase"/>
</dbReference>
<gene>
    <name evidence="11" type="ORF">ATO7_06510</name>
</gene>
<dbReference type="Pfam" id="PF00664">
    <property type="entry name" value="ABC_membrane"/>
    <property type="match status" value="1"/>
</dbReference>
<evidence type="ECO:0000256" key="3">
    <source>
        <dbReference type="ARBA" id="ARBA00022692"/>
    </source>
</evidence>
<evidence type="ECO:0000256" key="7">
    <source>
        <dbReference type="ARBA" id="ARBA00023136"/>
    </source>
</evidence>
<evidence type="ECO:0000313" key="11">
    <source>
        <dbReference type="EMBL" id="ORE89511.1"/>
    </source>
</evidence>
<dbReference type="InterPro" id="IPR017871">
    <property type="entry name" value="ABC_transporter-like_CS"/>
</dbReference>
<dbReference type="GO" id="GO:0140359">
    <property type="term" value="F:ABC-type transporter activity"/>
    <property type="evidence" value="ECO:0007669"/>
    <property type="project" value="InterPro"/>
</dbReference>
<dbReference type="AlphaFoldDB" id="A0A1Y1SJQ4"/>
<evidence type="ECO:0000313" key="12">
    <source>
        <dbReference type="Proteomes" id="UP000192342"/>
    </source>
</evidence>
<proteinExistence type="predicted"/>
<dbReference type="Gene3D" id="3.40.50.300">
    <property type="entry name" value="P-loop containing nucleotide triphosphate hydrolases"/>
    <property type="match status" value="1"/>
</dbReference>
<dbReference type="FunFam" id="3.40.50.300:FF:000287">
    <property type="entry name" value="Multidrug ABC transporter ATP-binding protein"/>
    <property type="match status" value="1"/>
</dbReference>
<keyword evidence="2" id="KW-0813">Transport</keyword>
<dbReference type="STRING" id="1317117.ATO7_06510"/>
<dbReference type="InterPro" id="IPR011527">
    <property type="entry name" value="ABC1_TM_dom"/>
</dbReference>
<dbReference type="SUPFAM" id="SSF90123">
    <property type="entry name" value="ABC transporter transmembrane region"/>
    <property type="match status" value="1"/>
</dbReference>
<keyword evidence="7 8" id="KW-0472">Membrane</keyword>
<evidence type="ECO:0000259" key="10">
    <source>
        <dbReference type="PROSITE" id="PS50929"/>
    </source>
</evidence>
<dbReference type="PANTHER" id="PTHR24221">
    <property type="entry name" value="ATP-BINDING CASSETTE SUB-FAMILY B"/>
    <property type="match status" value="1"/>
</dbReference>
<dbReference type="PROSITE" id="PS50929">
    <property type="entry name" value="ABC_TM1F"/>
    <property type="match status" value="1"/>
</dbReference>
<accession>A0A1Y1SJQ4</accession>
<feature type="transmembrane region" description="Helical" evidence="8">
    <location>
        <begin position="263"/>
        <end position="281"/>
    </location>
</feature>
<dbReference type="GO" id="GO:0005886">
    <property type="term" value="C:plasma membrane"/>
    <property type="evidence" value="ECO:0007669"/>
    <property type="project" value="UniProtKB-SubCell"/>
</dbReference>
<dbReference type="PROSITE" id="PS50893">
    <property type="entry name" value="ABC_TRANSPORTER_2"/>
    <property type="match status" value="1"/>
</dbReference>
<evidence type="ECO:0000256" key="8">
    <source>
        <dbReference type="SAM" id="Phobius"/>
    </source>
</evidence>
<dbReference type="SUPFAM" id="SSF52540">
    <property type="entry name" value="P-loop containing nucleoside triphosphate hydrolases"/>
    <property type="match status" value="1"/>
</dbReference>
<sequence length="559" mass="61186">MALLIGAKLASVALPYVLKLIVDSLDLSKAPPGTAVAVPLALLLGYGALRFASVAFGELRDLVFGRVTENAMRRIALSVFTHLHRLDLDFHLTRRTGGLSRDIERGVSGVRFLLRFLLFNIIPTLLEIALVAAILLSQFGWQYGLIIVFAVIIYIAWSVIITEWRTSHVRSMNRLDSHANTRAVDSLLNYETVKYFGNEDFEASEYDNNLRKWENAMVQGRLSLATLNAGQAVIIATAVTAMLVLAAQGVAREEMTLGDLVMINAYMIQLFVPLNFLGFVYREIKQALANMARMFALLDEPARIVDKPQAQDLPAGPATVLFDNIHFAYRDGREVLHGVELSIPAGHTVAVVGSSGAGKSTLARLLFRFYDPTHGAIRINGEPLSAYRQQSLRANIGVVPQDTVLFNDTIAYNIAYGKPGASAEEIQQAAKLAHLAGFIEQLPDGLNTQVGERGLKLSGGEKQRIAIARTILKNPGMLIFDEATASLDSVSERAILNALKDVAQSRTTLVIAHRLSTVIDADEIVVLEDGRIVERGRHSALLALGGRYAELWNLQKPAD</sequence>